<accession>A0A0G4LBH2</accession>
<keyword evidence="6 11" id="KW-0378">Hydrolase</keyword>
<dbReference type="GO" id="GO:0005975">
    <property type="term" value="P:carbohydrate metabolic process"/>
    <property type="evidence" value="ECO:0007669"/>
    <property type="project" value="InterPro"/>
</dbReference>
<dbReference type="SUPFAM" id="SSF49785">
    <property type="entry name" value="Galactose-binding domain-like"/>
    <property type="match status" value="1"/>
</dbReference>
<dbReference type="Gene3D" id="3.20.20.80">
    <property type="entry name" value="Glycosidases"/>
    <property type="match status" value="1"/>
</dbReference>
<dbReference type="InterPro" id="IPR036156">
    <property type="entry name" value="Beta-gal/glucu_dom_sf"/>
</dbReference>
<keyword evidence="9" id="KW-0539">Nucleus</keyword>
<evidence type="ECO:0000313" key="17">
    <source>
        <dbReference type="Proteomes" id="UP000045706"/>
    </source>
</evidence>
<keyword evidence="3" id="KW-0719">Serine esterase</keyword>
<feature type="domain" description="Glycoside hydrolase family 2 catalytic" evidence="14">
    <location>
        <begin position="387"/>
        <end position="512"/>
    </location>
</feature>
<dbReference type="EMBL" id="CVQI01009668">
    <property type="protein sequence ID" value="CRK19080.1"/>
    <property type="molecule type" value="Genomic_DNA"/>
</dbReference>
<evidence type="ECO:0000313" key="16">
    <source>
        <dbReference type="EMBL" id="CRK19080.1"/>
    </source>
</evidence>
<dbReference type="SUPFAM" id="SSF53474">
    <property type="entry name" value="alpha/beta-Hydrolases"/>
    <property type="match status" value="1"/>
</dbReference>
<evidence type="ECO:0000259" key="15">
    <source>
        <dbReference type="Pfam" id="PF22666"/>
    </source>
</evidence>
<dbReference type="GO" id="GO:0000981">
    <property type="term" value="F:DNA-binding transcription factor activity, RNA polymerase II-specific"/>
    <property type="evidence" value="ECO:0007669"/>
    <property type="project" value="InterPro"/>
</dbReference>
<dbReference type="PANTHER" id="PTHR33938">
    <property type="entry name" value="FERULOYL ESTERASE B-RELATED"/>
    <property type="match status" value="1"/>
</dbReference>
<name>A0A0G4LBH2_VERLO</name>
<keyword evidence="4" id="KW-0479">Metal-binding</keyword>
<feature type="non-terminal residue" evidence="16">
    <location>
        <position position="1685"/>
    </location>
</feature>
<comment type="similarity">
    <text evidence="1 11">Belongs to the tannase family.</text>
</comment>
<dbReference type="GO" id="GO:0004553">
    <property type="term" value="F:hydrolase activity, hydrolyzing O-glycosyl compounds"/>
    <property type="evidence" value="ECO:0007669"/>
    <property type="project" value="InterPro"/>
</dbReference>
<dbReference type="InterPro" id="IPR006103">
    <property type="entry name" value="Glyco_hydro_2_cat"/>
</dbReference>
<dbReference type="Pfam" id="PF22666">
    <property type="entry name" value="Glyco_hydro_2_N2"/>
    <property type="match status" value="1"/>
</dbReference>
<evidence type="ECO:0000256" key="10">
    <source>
        <dbReference type="ARBA" id="ARBA00023295"/>
    </source>
</evidence>
<dbReference type="InterPro" id="IPR054593">
    <property type="entry name" value="Beta-mannosidase-like_N2"/>
</dbReference>
<dbReference type="GO" id="GO:0030600">
    <property type="term" value="F:feruloyl esterase activity"/>
    <property type="evidence" value="ECO:0007669"/>
    <property type="project" value="UniProtKB-ARBA"/>
</dbReference>
<evidence type="ECO:0000256" key="9">
    <source>
        <dbReference type="ARBA" id="ARBA00023242"/>
    </source>
</evidence>
<dbReference type="SUPFAM" id="SSF49303">
    <property type="entry name" value="beta-Galactosidase/glucuronidase domain"/>
    <property type="match status" value="1"/>
</dbReference>
<proteinExistence type="inferred from homology"/>
<dbReference type="InterPro" id="IPR036864">
    <property type="entry name" value="Zn2-C6_fun-type_DNA-bd_sf"/>
</dbReference>
<keyword evidence="8" id="KW-1015">Disulfide bond</keyword>
<dbReference type="InterPro" id="IPR017853">
    <property type="entry name" value="GH"/>
</dbReference>
<evidence type="ECO:0000259" key="14">
    <source>
        <dbReference type="Pfam" id="PF02836"/>
    </source>
</evidence>
<dbReference type="SUPFAM" id="SSF51445">
    <property type="entry name" value="(Trans)glycosidases"/>
    <property type="match status" value="1"/>
</dbReference>
<evidence type="ECO:0000256" key="7">
    <source>
        <dbReference type="ARBA" id="ARBA00022837"/>
    </source>
</evidence>
<evidence type="ECO:0000256" key="4">
    <source>
        <dbReference type="ARBA" id="ARBA00022723"/>
    </source>
</evidence>
<evidence type="ECO:0000256" key="2">
    <source>
        <dbReference type="ARBA" id="ARBA00007401"/>
    </source>
</evidence>
<evidence type="ECO:0000259" key="13">
    <source>
        <dbReference type="Pfam" id="PF00703"/>
    </source>
</evidence>
<dbReference type="GO" id="GO:0008270">
    <property type="term" value="F:zinc ion binding"/>
    <property type="evidence" value="ECO:0007669"/>
    <property type="project" value="InterPro"/>
</dbReference>
<dbReference type="InterPro" id="IPR013783">
    <property type="entry name" value="Ig-like_fold"/>
</dbReference>
<evidence type="ECO:0000256" key="1">
    <source>
        <dbReference type="ARBA" id="ARBA00006249"/>
    </source>
</evidence>
<dbReference type="Pfam" id="PF07519">
    <property type="entry name" value="Tannase"/>
    <property type="match status" value="1"/>
</dbReference>
<reference evidence="17" key="1">
    <citation type="submission" date="2015-05" db="EMBL/GenBank/DDBJ databases">
        <authorList>
            <person name="Fogelqvist Johan"/>
        </authorList>
    </citation>
    <scope>NUCLEOTIDE SEQUENCE [LARGE SCALE GENOMIC DNA]</scope>
</reference>
<dbReference type="Gene3D" id="2.60.40.10">
    <property type="entry name" value="Immunoglobulins"/>
    <property type="match status" value="1"/>
</dbReference>
<feature type="domain" description="Beta-mannosidase-like galactose-binding" evidence="15">
    <location>
        <begin position="138"/>
        <end position="217"/>
    </location>
</feature>
<dbReference type="PANTHER" id="PTHR33938:SF16">
    <property type="entry name" value="CARBOXYLIC ESTER HYDROLASE"/>
    <property type="match status" value="1"/>
</dbReference>
<organism evidence="16 17">
    <name type="scientific">Verticillium longisporum</name>
    <name type="common">Verticillium dahliae var. longisporum</name>
    <dbReference type="NCBI Taxonomy" id="100787"/>
    <lineage>
        <taxon>Eukaryota</taxon>
        <taxon>Fungi</taxon>
        <taxon>Dikarya</taxon>
        <taxon>Ascomycota</taxon>
        <taxon>Pezizomycotina</taxon>
        <taxon>Sordariomycetes</taxon>
        <taxon>Hypocreomycetidae</taxon>
        <taxon>Glomerellales</taxon>
        <taxon>Plectosphaerellaceae</taxon>
        <taxon>Verticillium</taxon>
    </lineage>
</organism>
<dbReference type="Pfam" id="PF00172">
    <property type="entry name" value="Zn_clus"/>
    <property type="match status" value="1"/>
</dbReference>
<keyword evidence="10" id="KW-0326">Glycosidase</keyword>
<evidence type="ECO:0000256" key="8">
    <source>
        <dbReference type="ARBA" id="ARBA00023157"/>
    </source>
</evidence>
<dbReference type="Gene3D" id="4.10.240.10">
    <property type="entry name" value="Zn(2)-C6 fungal-type DNA-binding domain"/>
    <property type="match status" value="1"/>
</dbReference>
<evidence type="ECO:0000259" key="12">
    <source>
        <dbReference type="Pfam" id="PF00172"/>
    </source>
</evidence>
<keyword evidence="7" id="KW-0106">Calcium</keyword>
<dbReference type="InterPro" id="IPR029058">
    <property type="entry name" value="AB_hydrolase_fold"/>
</dbReference>
<keyword evidence="5" id="KW-0732">Signal</keyword>
<gene>
    <name evidence="16" type="ORF">BN1723_011768</name>
</gene>
<dbReference type="SUPFAM" id="SSF57701">
    <property type="entry name" value="Zn2/Cys6 DNA-binding domain"/>
    <property type="match status" value="1"/>
</dbReference>
<dbReference type="Pfam" id="PF02836">
    <property type="entry name" value="Glyco_hydro_2_C"/>
    <property type="match status" value="1"/>
</dbReference>
<dbReference type="EC" id="3.1.1.-" evidence="11"/>
<protein>
    <recommendedName>
        <fullName evidence="11">Carboxylic ester hydrolase</fullName>
        <ecNumber evidence="11">3.1.1.-</ecNumber>
    </recommendedName>
</protein>
<feature type="domain" description="Glycoside hydrolase family 2 immunoglobulin-like beta-sandwich" evidence="13">
    <location>
        <begin position="273"/>
        <end position="345"/>
    </location>
</feature>
<feature type="domain" description="Zn(2)-C6 fungal-type" evidence="12">
    <location>
        <begin position="597"/>
        <end position="629"/>
    </location>
</feature>
<evidence type="ECO:0000256" key="3">
    <source>
        <dbReference type="ARBA" id="ARBA00022487"/>
    </source>
</evidence>
<dbReference type="InterPro" id="IPR001138">
    <property type="entry name" value="Zn2Cys6_DnaBD"/>
</dbReference>
<comment type="similarity">
    <text evidence="2">Belongs to the glycosyl hydrolase 2 family.</text>
</comment>
<dbReference type="Gene3D" id="2.60.120.260">
    <property type="entry name" value="Galactose-binding domain-like"/>
    <property type="match status" value="1"/>
</dbReference>
<dbReference type="Pfam" id="PF00703">
    <property type="entry name" value="Glyco_hydro_2"/>
    <property type="match status" value="1"/>
</dbReference>
<dbReference type="CDD" id="cd00067">
    <property type="entry name" value="GAL4"/>
    <property type="match status" value="1"/>
</dbReference>
<evidence type="ECO:0000256" key="6">
    <source>
        <dbReference type="ARBA" id="ARBA00022801"/>
    </source>
</evidence>
<dbReference type="InterPro" id="IPR011118">
    <property type="entry name" value="Tannase/feruloyl_esterase"/>
</dbReference>
<evidence type="ECO:0000256" key="11">
    <source>
        <dbReference type="RuleBase" id="RU361238"/>
    </source>
</evidence>
<dbReference type="InterPro" id="IPR008979">
    <property type="entry name" value="Galactose-bd-like_sf"/>
</dbReference>
<evidence type="ECO:0000256" key="5">
    <source>
        <dbReference type="ARBA" id="ARBA00022729"/>
    </source>
</evidence>
<sequence length="1685" mass="187374">MFSTRDIQSPARHCRLVTKVATSPITSSPCMHLTPCLVVSVLGLASFTQRSFAQDARKPIPYKIQKPPLDTPWTYKVGTDPWPEHPRPQLVRDAWQSLNGIWTYQPAEEKKGVKFLPGSPLEREVLIPSCIESGLSGLQELNVTRMWFATTFEVPADWERQIVMLHFEAVDYEAKVFVNGESVGSHVGGYSRFSLDVTRHLRREGANDLLVYVYDPTDVKPHVIPVGKQSKNPRHIWYRPCSGIWQQVWVESVPVNHITQLDIEAKMDGKLVVFAYNSQAQISPHVELSVYDADGKLVVKGSGQSNSSFEVQVKSPRLWSPSHPVLYRLSLTMGSDQIFSYAGFRSISTGVVDGIPRPLLNGEFIFQFGTLDQGYWPDGLYTPPSRDALIYDLRVLKSLGFNMLRKHIKIEPDLFYHACDELGLMVVQDMPSLPPDDAGTGHPDAAQQEEYQRQIETIVQQHKNFPSIVTWVIYNEGWGQLRSPPWPEEKLVDVIRGLDPTRLIDAVSGWFDHGFGDFADNHHYTGPQCGVPPYDTRRVSLQGEFGGIGHNVSIEHLWDVKQAIDGIDETYEIVKDLKAYNQRSGDLLHELQQQIERKRKIKCDEAKPACARCTSTSRQCAGYEMEHQRSPQERSLAWYRPHQLIAHDQMEGRAFQYFARVVGPVLSGPQDAYFWTHLVMQFGHFAPAVRHAVLAISSLHEDFQNGKRITSELPGNPFALKHYNASLRHIQTAQDESLVLLTCVLYLCVAFLLGDIDSVIRHCRYGIAIIAESGCSGWARDHLLPIFRRLHASPFAARAFRQGAALPFDFDMTSDLANTHPFVTVLEAEASLCDLKYRTHELAPMGPSSRQARLNPDPALRAHCKVLLDRWFDRVTPLLESPASSPAERCLLCHLRASHEMLKILVDIGGEGSEMSFDRHTESFRTIMELAEEAAALKVAPPVSLQPQRACFTFEPGLLPVLAFTSSRCRDLPIRLKALTLMGNAVAAKEGLFDVGTMYRVGRRVTEMEHGMSLEDCVRAVEERDVPYPPEAMRIFAADFDHNLQVLKGPDGRMTYRRSINMLVRTPEGPRVVASEYLTDDMPIHCPGIPSMRSAFLNLFMASPWKFACALWALASTVSCAAAQATSLTELCSTSFAQSSLPAANFSPGLTIDADSVETTLVRNASASSEWYPTASFDYCNITFAYSHDGMTDGDRVHVTYWAPAPETFKNRYVSTGGGGLAINSQKAYIPMGVIVGALSGITDGGFGSFDSQWDSVFLLANNTINWQSVYMFGYQAHHELATLGKEFARNLYAVNETEKVFSYYQGCSEGGREGWSQLQRFGDQFDGAAIGAPAFRYGQQQVNHLTLNVMEIEADYFPPSCELEKMINLTIAACDPLDGLTDGVISRSDLCKLHFDTMSMVGEAYSCEATTGGSSGDFPELARRQMPSRATPAQSGTVTVKGATLMQSFFDGLRDPEGRLVYINPQPGSSFSDAATAFDEDTETWGVSISGLGGEWVARYLQLQDADTIASLDNVTFDTLKEWMILGQNKYGDSLQTTYPDLADFRAAGGKVIHVHGEADDSIPAGSSVHYFESVRSVMFPDVSYEDGVQQLQDFYRLFLVPGGAHCGSNSAQPGGGWPQTTLQTVIEWVEGKTSPDTLRNTGTNAELCPWPLRPMWSGNGTEAECVSDAAAVATWQYDFDAYR</sequence>
<dbReference type="Proteomes" id="UP000045706">
    <property type="component" value="Unassembled WGS sequence"/>
</dbReference>
<dbReference type="InterPro" id="IPR006102">
    <property type="entry name" value="Ig-like_GH2"/>
</dbReference>